<dbReference type="Proteomes" id="UP001355207">
    <property type="component" value="Chromosome 2"/>
</dbReference>
<protein>
    <submittedName>
        <fullName evidence="1">Uncharacterized protein</fullName>
    </submittedName>
</protein>
<organism evidence="1 2">
    <name type="scientific">Kwoniella dendrophila CBS 6074</name>
    <dbReference type="NCBI Taxonomy" id="1295534"/>
    <lineage>
        <taxon>Eukaryota</taxon>
        <taxon>Fungi</taxon>
        <taxon>Dikarya</taxon>
        <taxon>Basidiomycota</taxon>
        <taxon>Agaricomycotina</taxon>
        <taxon>Tremellomycetes</taxon>
        <taxon>Tremellales</taxon>
        <taxon>Cryptococcaceae</taxon>
        <taxon>Kwoniella</taxon>
    </lineage>
</organism>
<accession>A0AAX4JPM5</accession>
<dbReference type="EMBL" id="CP144099">
    <property type="protein sequence ID" value="WWC87340.1"/>
    <property type="molecule type" value="Genomic_DNA"/>
</dbReference>
<evidence type="ECO:0000313" key="1">
    <source>
        <dbReference type="EMBL" id="WWC87340.1"/>
    </source>
</evidence>
<proteinExistence type="predicted"/>
<reference evidence="1 2" key="1">
    <citation type="submission" date="2024-01" db="EMBL/GenBank/DDBJ databases">
        <title>Comparative genomics of Cryptococcus and Kwoniella reveals pathogenesis evolution and contrasting modes of karyotype evolution via chromosome fusion or intercentromeric recombination.</title>
        <authorList>
            <person name="Coelho M.A."/>
            <person name="David-Palma M."/>
            <person name="Shea T."/>
            <person name="Bowers K."/>
            <person name="McGinley-Smith S."/>
            <person name="Mohammad A.W."/>
            <person name="Gnirke A."/>
            <person name="Yurkov A.M."/>
            <person name="Nowrousian M."/>
            <person name="Sun S."/>
            <person name="Cuomo C.A."/>
            <person name="Heitman J."/>
        </authorList>
    </citation>
    <scope>NUCLEOTIDE SEQUENCE [LARGE SCALE GENOMIC DNA]</scope>
    <source>
        <strain evidence="1 2">CBS 6074</strain>
    </source>
</reference>
<dbReference type="RefSeq" id="XP_066074103.1">
    <property type="nucleotide sequence ID" value="XM_066218006.1"/>
</dbReference>
<dbReference type="AlphaFoldDB" id="A0AAX4JPM5"/>
<gene>
    <name evidence="1" type="ORF">L201_002229</name>
</gene>
<sequence length="365" mass="41024">MYTVLISTQTIEQQPNISMENPNYDATSGSPTTHLSSAARVGLKSLNEINEENKAERKYDFKSSIFYWNVHTGENSFYGSLGYQNATWYGTDITGRKQVEKLEDRCSEIESRGIREFISRNTIRKQNLGKPKVLALFPEITLKQTVDQITRSINEVYPNSARTELMGTHHGIDVAVTPIYHHQKSVSLKTINDISRIQSQMEKYPENNSNGFLVLSSKEDPTIGTDEEGLISAIVNSDRETITDLRLLINASDNEGTGKGKSTVDSEANVKSKLDMLNKLANHYISEKTSNEYPSSSSTKDYIDKYPGCQVIKVWDGTLNEFNALQDFVSDEELQKALSIEKLSVNRNPTYTVVNSPPMIEFHGL</sequence>
<dbReference type="GeneID" id="91092901"/>
<evidence type="ECO:0000313" key="2">
    <source>
        <dbReference type="Proteomes" id="UP001355207"/>
    </source>
</evidence>
<name>A0AAX4JPM5_9TREE</name>
<keyword evidence="2" id="KW-1185">Reference proteome</keyword>